<proteinExistence type="predicted"/>
<reference evidence="2" key="1">
    <citation type="journal article" date="2014" name="Environ. Microbiol.">
        <title>Comparative genomics of the marine bacterial genus Glaciecola reveals the high degree of genomic diversity and genomic characteristic for cold adaptation.</title>
        <authorList>
            <person name="Qin Q.L."/>
            <person name="Xie B.B."/>
            <person name="Yu Y."/>
            <person name="Shu Y.L."/>
            <person name="Rong J.C."/>
            <person name="Zhang Y.J."/>
            <person name="Zhao D.L."/>
            <person name="Chen X.L."/>
            <person name="Zhang X.Y."/>
            <person name="Chen B."/>
            <person name="Zhou B.C."/>
            <person name="Zhang Y.Z."/>
        </authorList>
    </citation>
    <scope>NUCLEOTIDE SEQUENCE [LARGE SCALE GENOMIC DNA]</scope>
    <source>
        <strain evidence="2">LMG 21857</strain>
    </source>
</reference>
<dbReference type="InterPro" id="IPR022193">
    <property type="entry name" value="DUF3718"/>
</dbReference>
<gene>
    <name evidence="1" type="ORF">GPLA_3301</name>
</gene>
<sequence length="55" mass="5867">MAIKNSGLRASNVAKGLVCNGYDPVTFAALNNANNTGLVMAKRLNVDYQELLAKL</sequence>
<dbReference type="STRING" id="1129793.GPLA_3301"/>
<dbReference type="Pfam" id="PF12514">
    <property type="entry name" value="DUF3718"/>
    <property type="match status" value="1"/>
</dbReference>
<dbReference type="AlphaFoldDB" id="K7AFX6"/>
<dbReference type="EMBL" id="BAER01000096">
    <property type="protein sequence ID" value="GAC34190.1"/>
    <property type="molecule type" value="Genomic_DNA"/>
</dbReference>
<accession>K7AFX6</accession>
<dbReference type="Proteomes" id="UP000006322">
    <property type="component" value="Unassembled WGS sequence"/>
</dbReference>
<protein>
    <submittedName>
        <fullName evidence="1">Uncharacterized protein</fullName>
    </submittedName>
</protein>
<evidence type="ECO:0000313" key="2">
    <source>
        <dbReference type="Proteomes" id="UP000006322"/>
    </source>
</evidence>
<keyword evidence="2" id="KW-1185">Reference proteome</keyword>
<organism evidence="1 2">
    <name type="scientific">Paraglaciecola polaris LMG 21857</name>
    <dbReference type="NCBI Taxonomy" id="1129793"/>
    <lineage>
        <taxon>Bacteria</taxon>
        <taxon>Pseudomonadati</taxon>
        <taxon>Pseudomonadota</taxon>
        <taxon>Gammaproteobacteria</taxon>
        <taxon>Alteromonadales</taxon>
        <taxon>Alteromonadaceae</taxon>
        <taxon>Paraglaciecola</taxon>
    </lineage>
</organism>
<name>K7AFX6_9ALTE</name>
<comment type="caution">
    <text evidence="1">The sequence shown here is derived from an EMBL/GenBank/DDBJ whole genome shotgun (WGS) entry which is preliminary data.</text>
</comment>
<evidence type="ECO:0000313" key="1">
    <source>
        <dbReference type="EMBL" id="GAC34190.1"/>
    </source>
</evidence>